<feature type="transmembrane region" description="Helical" evidence="9">
    <location>
        <begin position="125"/>
        <end position="149"/>
    </location>
</feature>
<feature type="transmembrane region" description="Helical" evidence="9">
    <location>
        <begin position="71"/>
        <end position="88"/>
    </location>
</feature>
<feature type="transmembrane region" description="Helical" evidence="9">
    <location>
        <begin position="100"/>
        <end position="119"/>
    </location>
</feature>
<dbReference type="SUPFAM" id="SSF103473">
    <property type="entry name" value="MFS general substrate transporter"/>
    <property type="match status" value="1"/>
</dbReference>
<sequence length="545" mass="60220">MGVSQPIRGIQRPLYFAGDARYHPERVAVSVVLPTTPAIFLIWYNIGVMSTVISNHGFDNATGHMPLFKKGYIISSYYIGTSISYLLLSHPLSDWLGRRHAALVGTIVVCVGALLQAISNGSTGLGTMIAGRIVSGLGVAIVSTSVPLYQAEVSPAKKRGHFVTVNHVGFIAGIATGLWVGYFIRFWRSRAGDFWGWRLSILLEIVPALIFGLGLPWIPETWLIEHGKKDKARLTLHWLREGNFDDEQINREFSAIIDDADEYHHSGLNWLSLFKEKALFARLWRATLLQFMAQLCGASGIKYYLPYLLRSLGLSMETSVMVTAVEMTVKILFTVLEMFIIDRFGRRNSLAAGCAIMAVSLLINAALPIVYGYGENTAASVVCIIFIFVYAMGFSIGFGPVTWVYNTEIFPTSVRARGLNFASVGGSFGATIVTMAWSYGLSFLGNYIYFMFAAINIVCIPVVYTFFPETKGRGLEEMDAIFGAVDKPRSDSDGKLKISFVQSLKANLKLDASVPLLRDDDSYRDPEDFVPGTSRDEDRDFSLVG</sequence>
<evidence type="ECO:0000256" key="6">
    <source>
        <dbReference type="ARBA" id="ARBA00023136"/>
    </source>
</evidence>
<keyword evidence="3 7" id="KW-0813">Transport</keyword>
<feature type="transmembrane region" description="Helical" evidence="9">
    <location>
        <begin position="447"/>
        <end position="467"/>
    </location>
</feature>
<evidence type="ECO:0000313" key="11">
    <source>
        <dbReference type="EMBL" id="CBV37346.1"/>
    </source>
</evidence>
<evidence type="ECO:0000256" key="7">
    <source>
        <dbReference type="RuleBase" id="RU003346"/>
    </source>
</evidence>
<dbReference type="InterPro" id="IPR036259">
    <property type="entry name" value="MFS_trans_sf"/>
</dbReference>
<dbReference type="GO" id="GO:0005351">
    <property type="term" value="F:carbohydrate:proton symporter activity"/>
    <property type="evidence" value="ECO:0007669"/>
    <property type="project" value="TreeGrafter"/>
</dbReference>
<feature type="domain" description="Major facilitator superfamily (MFS) profile" evidence="10">
    <location>
        <begin position="31"/>
        <end position="471"/>
    </location>
</feature>
<dbReference type="InterPro" id="IPR020846">
    <property type="entry name" value="MFS_dom"/>
</dbReference>
<dbReference type="PRINTS" id="PR00171">
    <property type="entry name" value="SUGRTRNSPORT"/>
</dbReference>
<evidence type="ECO:0000259" key="10">
    <source>
        <dbReference type="PROSITE" id="PS50850"/>
    </source>
</evidence>
<feature type="region of interest" description="Disordered" evidence="8">
    <location>
        <begin position="518"/>
        <end position="545"/>
    </location>
</feature>
<dbReference type="GO" id="GO:0016020">
    <property type="term" value="C:membrane"/>
    <property type="evidence" value="ECO:0007669"/>
    <property type="project" value="UniProtKB-SubCell"/>
</dbReference>
<keyword evidence="5 9" id="KW-1133">Transmembrane helix</keyword>
<dbReference type="InterPro" id="IPR005828">
    <property type="entry name" value="MFS_sugar_transport-like"/>
</dbReference>
<dbReference type="NCBIfam" id="TIGR00879">
    <property type="entry name" value="SP"/>
    <property type="match status" value="1"/>
</dbReference>
<evidence type="ECO:0000256" key="4">
    <source>
        <dbReference type="ARBA" id="ARBA00022692"/>
    </source>
</evidence>
<gene>
    <name evidence="11" type="primary">hxt36</name>
</gene>
<feature type="transmembrane region" description="Helical" evidence="9">
    <location>
        <begin position="320"/>
        <end position="341"/>
    </location>
</feature>
<comment type="similarity">
    <text evidence="2 7">Belongs to the major facilitator superfamily. Sugar transporter (TC 2.A.1.1) family.</text>
</comment>
<dbReference type="PANTHER" id="PTHR48022:SF14">
    <property type="entry name" value="MAJOR FACILITATOR SUPERFAMILY (MFS) PROFILE DOMAIN-CONTAINING PROTEIN-RELATED"/>
    <property type="match status" value="1"/>
</dbReference>
<dbReference type="Pfam" id="PF00083">
    <property type="entry name" value="Sugar_tr"/>
    <property type="match status" value="1"/>
</dbReference>
<dbReference type="PROSITE" id="PS50850">
    <property type="entry name" value="MFS"/>
    <property type="match status" value="1"/>
</dbReference>
<feature type="transmembrane region" description="Helical" evidence="9">
    <location>
        <begin position="379"/>
        <end position="406"/>
    </location>
</feature>
<keyword evidence="4 9" id="KW-0812">Transmembrane</keyword>
<evidence type="ECO:0000256" key="1">
    <source>
        <dbReference type="ARBA" id="ARBA00004141"/>
    </source>
</evidence>
<evidence type="ECO:0000256" key="9">
    <source>
        <dbReference type="SAM" id="Phobius"/>
    </source>
</evidence>
<feature type="transmembrane region" description="Helical" evidence="9">
    <location>
        <begin position="418"/>
        <end position="441"/>
    </location>
</feature>
<feature type="transmembrane region" description="Helical" evidence="9">
    <location>
        <begin position="27"/>
        <end position="46"/>
    </location>
</feature>
<dbReference type="Gene3D" id="1.20.1250.20">
    <property type="entry name" value="MFS general substrate transporter like domains"/>
    <property type="match status" value="1"/>
</dbReference>
<proteinExistence type="inferred from homology"/>
<evidence type="ECO:0000256" key="3">
    <source>
        <dbReference type="ARBA" id="ARBA00022448"/>
    </source>
</evidence>
<evidence type="ECO:0000256" key="8">
    <source>
        <dbReference type="SAM" id="MobiDB-lite"/>
    </source>
</evidence>
<reference evidence="11" key="2">
    <citation type="submission" date="2011-01" db="EMBL/GenBank/DDBJ databases">
        <title>The HXT gene family of Colletotrichum graminicola.</title>
        <authorList>
            <person name="Lingner U."/>
            <person name="Sauer N."/>
        </authorList>
    </citation>
    <scope>NUCLEOTIDE SEQUENCE</scope>
</reference>
<protein>
    <submittedName>
        <fullName evidence="11">Hexose transporter</fullName>
    </submittedName>
</protein>
<dbReference type="InterPro" id="IPR050360">
    <property type="entry name" value="MFS_Sugar_Transporters"/>
</dbReference>
<dbReference type="InterPro" id="IPR003663">
    <property type="entry name" value="Sugar/inositol_transpt"/>
</dbReference>
<accession>E7AIN2</accession>
<comment type="subcellular location">
    <subcellularLocation>
        <location evidence="1">Membrane</location>
        <topology evidence="1">Multi-pass membrane protein</topology>
    </subcellularLocation>
</comment>
<evidence type="ECO:0000256" key="2">
    <source>
        <dbReference type="ARBA" id="ARBA00010992"/>
    </source>
</evidence>
<feature type="transmembrane region" description="Helical" evidence="9">
    <location>
        <begin position="350"/>
        <end position="373"/>
    </location>
</feature>
<feature type="compositionally biased region" description="Basic and acidic residues" evidence="8">
    <location>
        <begin position="534"/>
        <end position="545"/>
    </location>
</feature>
<keyword evidence="6 9" id="KW-0472">Membrane</keyword>
<dbReference type="VEuPathDB" id="FungiDB:GLRG_11524"/>
<evidence type="ECO:0000256" key="5">
    <source>
        <dbReference type="ARBA" id="ARBA00022989"/>
    </source>
</evidence>
<name>E7AIN2_COLGR</name>
<organism evidence="11">
    <name type="scientific">Colletotrichum graminicola</name>
    <name type="common">Maize anthracnose fungus</name>
    <name type="synonym">Glomerella graminicola</name>
    <dbReference type="NCBI Taxonomy" id="31870"/>
    <lineage>
        <taxon>Eukaryota</taxon>
        <taxon>Fungi</taxon>
        <taxon>Dikarya</taxon>
        <taxon>Ascomycota</taxon>
        <taxon>Pezizomycotina</taxon>
        <taxon>Sordariomycetes</taxon>
        <taxon>Hypocreomycetidae</taxon>
        <taxon>Glomerellales</taxon>
        <taxon>Glomerellaceae</taxon>
        <taxon>Colletotrichum</taxon>
        <taxon>Colletotrichum graminicola species complex</taxon>
    </lineage>
</organism>
<feature type="compositionally biased region" description="Basic and acidic residues" evidence="8">
    <location>
        <begin position="518"/>
        <end position="527"/>
    </location>
</feature>
<reference evidence="11" key="1">
    <citation type="submission" date="2010-07" db="EMBL/GenBank/DDBJ databases">
        <authorList>
            <person name="Sauer N.K."/>
        </authorList>
    </citation>
    <scope>NUCLEOTIDE SEQUENCE</scope>
</reference>
<feature type="transmembrane region" description="Helical" evidence="9">
    <location>
        <begin position="161"/>
        <end position="184"/>
    </location>
</feature>
<feature type="transmembrane region" description="Helical" evidence="9">
    <location>
        <begin position="196"/>
        <end position="218"/>
    </location>
</feature>
<dbReference type="AlphaFoldDB" id="E7AIN2"/>
<dbReference type="EMBL" id="FR667715">
    <property type="protein sequence ID" value="CBV37346.1"/>
    <property type="molecule type" value="Genomic_DNA"/>
</dbReference>
<feature type="transmembrane region" description="Helical" evidence="9">
    <location>
        <begin position="283"/>
        <end position="305"/>
    </location>
</feature>
<dbReference type="PANTHER" id="PTHR48022">
    <property type="entry name" value="PLASTIDIC GLUCOSE TRANSPORTER 4"/>
    <property type="match status" value="1"/>
</dbReference>